<evidence type="ECO:0000313" key="1">
    <source>
        <dbReference type="EMBL" id="QNO46096.1"/>
    </source>
</evidence>
<name>A0A7G9YLI0_9EURY</name>
<accession>A0A7G9YLI0</accession>
<dbReference type="EMBL" id="MT631364">
    <property type="protein sequence ID" value="QNO48864.1"/>
    <property type="molecule type" value="Genomic_DNA"/>
</dbReference>
<organism evidence="2">
    <name type="scientific">Candidatus Methanogaster sp. ANME-2c ERB4</name>
    <dbReference type="NCBI Taxonomy" id="2759911"/>
    <lineage>
        <taxon>Archaea</taxon>
        <taxon>Methanobacteriati</taxon>
        <taxon>Methanobacteriota</taxon>
        <taxon>Stenosarchaea group</taxon>
        <taxon>Methanomicrobia</taxon>
        <taxon>Methanosarcinales</taxon>
        <taxon>ANME-2 cluster</taxon>
        <taxon>Candidatus Methanogasteraceae</taxon>
        <taxon>Candidatus Methanogaster</taxon>
    </lineage>
</organism>
<reference evidence="2" key="1">
    <citation type="submission" date="2020-06" db="EMBL/GenBank/DDBJ databases">
        <title>Unique genomic features of the anaerobic methanotrophic archaea.</title>
        <authorList>
            <person name="Chadwick G.L."/>
            <person name="Skennerton C.T."/>
            <person name="Laso-Perez R."/>
            <person name="Leu A.O."/>
            <person name="Speth D.R."/>
            <person name="Yu H."/>
            <person name="Morgan-Lang C."/>
            <person name="Hatzenpichler R."/>
            <person name="Goudeau D."/>
            <person name="Malmstrom R."/>
            <person name="Brazelton W.J."/>
            <person name="Woyke T."/>
            <person name="Hallam S.J."/>
            <person name="Tyson G.W."/>
            <person name="Wegener G."/>
            <person name="Boetius A."/>
            <person name="Orphan V."/>
        </authorList>
    </citation>
    <scope>NUCLEOTIDE SEQUENCE</scope>
</reference>
<protein>
    <recommendedName>
        <fullName evidence="3">DUF2281 domain-containing protein</fullName>
    </recommendedName>
</protein>
<evidence type="ECO:0000313" key="2">
    <source>
        <dbReference type="EMBL" id="QNO48864.1"/>
    </source>
</evidence>
<dbReference type="EMBL" id="MT631168">
    <property type="protein sequence ID" value="QNO46096.1"/>
    <property type="molecule type" value="Genomic_DNA"/>
</dbReference>
<gene>
    <name evidence="1" type="ORF">FAKCHJAF_00033</name>
    <name evidence="2" type="ORF">JECKPIEH_00003</name>
</gene>
<sequence>MHQTALKYEMEVSDGGRLELKTPLSKGTRVILFVVRASPDNFSDLMQASESTLEFWDNPIDDEEWNDA</sequence>
<evidence type="ECO:0008006" key="3">
    <source>
        <dbReference type="Google" id="ProtNLM"/>
    </source>
</evidence>
<dbReference type="AlphaFoldDB" id="A0A7G9YLI0"/>
<proteinExistence type="predicted"/>